<evidence type="ECO:0000313" key="16">
    <source>
        <dbReference type="Proteomes" id="UP001595916"/>
    </source>
</evidence>
<evidence type="ECO:0000313" key="15">
    <source>
        <dbReference type="EMBL" id="MFC4804658.1"/>
    </source>
</evidence>
<keyword evidence="6" id="KW-0238">DNA-binding</keyword>
<evidence type="ECO:0000256" key="1">
    <source>
        <dbReference type="ARBA" id="ARBA00009922"/>
    </source>
</evidence>
<gene>
    <name evidence="15" type="ORF">ACFO4R_06130</name>
</gene>
<dbReference type="CDD" id="cd18807">
    <property type="entry name" value="SF1_C_UvrD"/>
    <property type="match status" value="1"/>
</dbReference>
<keyword evidence="4 11" id="KW-0347">Helicase</keyword>
<dbReference type="InterPro" id="IPR013986">
    <property type="entry name" value="DExx_box_DNA_helicase_dom_sf"/>
</dbReference>
<dbReference type="GO" id="GO:0016787">
    <property type="term" value="F:hydrolase activity"/>
    <property type="evidence" value="ECO:0007669"/>
    <property type="project" value="UniProtKB-KW"/>
</dbReference>
<dbReference type="Pfam" id="PF13361">
    <property type="entry name" value="UvrD_C"/>
    <property type="match status" value="1"/>
</dbReference>
<dbReference type="GO" id="GO:0004386">
    <property type="term" value="F:helicase activity"/>
    <property type="evidence" value="ECO:0007669"/>
    <property type="project" value="UniProtKB-KW"/>
</dbReference>
<dbReference type="EMBL" id="JBHSHL010000022">
    <property type="protein sequence ID" value="MFC4804658.1"/>
    <property type="molecule type" value="Genomic_DNA"/>
</dbReference>
<dbReference type="InterPro" id="IPR027417">
    <property type="entry name" value="P-loop_NTPase"/>
</dbReference>
<evidence type="ECO:0000256" key="7">
    <source>
        <dbReference type="ARBA" id="ARBA00023235"/>
    </source>
</evidence>
<proteinExistence type="inferred from homology"/>
<comment type="caution">
    <text evidence="15">The sequence shown here is derived from an EMBL/GenBank/DDBJ whole genome shotgun (WGS) entry which is preliminary data.</text>
</comment>
<dbReference type="EC" id="5.6.2.4" evidence="9"/>
<feature type="transmembrane region" description="Helical" evidence="12">
    <location>
        <begin position="71"/>
        <end position="90"/>
    </location>
</feature>
<feature type="domain" description="UvrD-like helicase C-terminal" evidence="14">
    <location>
        <begin position="283"/>
        <end position="556"/>
    </location>
</feature>
<feature type="domain" description="UvrD-like helicase ATP-binding" evidence="13">
    <location>
        <begin position="4"/>
        <end position="282"/>
    </location>
</feature>
<comment type="catalytic activity">
    <reaction evidence="8">
        <text>Couples ATP hydrolysis with the unwinding of duplex DNA by translocating in the 3'-5' direction.</text>
        <dbReference type="EC" id="5.6.2.4"/>
    </reaction>
</comment>
<dbReference type="PANTHER" id="PTHR11070:SF2">
    <property type="entry name" value="ATP-DEPENDENT DNA HELICASE SRS2"/>
    <property type="match status" value="1"/>
</dbReference>
<comment type="similarity">
    <text evidence="1">Belongs to the helicase family. UvrD subfamily.</text>
</comment>
<keyword evidence="12" id="KW-0472">Membrane</keyword>
<comment type="catalytic activity">
    <reaction evidence="10">
        <text>ATP + H2O = ADP + phosphate + H(+)</text>
        <dbReference type="Rhea" id="RHEA:13065"/>
        <dbReference type="ChEBI" id="CHEBI:15377"/>
        <dbReference type="ChEBI" id="CHEBI:15378"/>
        <dbReference type="ChEBI" id="CHEBI:30616"/>
        <dbReference type="ChEBI" id="CHEBI:43474"/>
        <dbReference type="ChEBI" id="CHEBI:456216"/>
        <dbReference type="EC" id="5.6.2.4"/>
    </reaction>
</comment>
<name>A0ABV9QKC9_9FIRM</name>
<evidence type="ECO:0000256" key="6">
    <source>
        <dbReference type="ARBA" id="ARBA00023125"/>
    </source>
</evidence>
<keyword evidence="3 11" id="KW-0378">Hydrolase</keyword>
<dbReference type="InterPro" id="IPR014017">
    <property type="entry name" value="DNA_helicase_UvrD-like_C"/>
</dbReference>
<dbReference type="RefSeq" id="WP_379788172.1">
    <property type="nucleotide sequence ID" value="NZ_JBHSHL010000022.1"/>
</dbReference>
<keyword evidence="5 11" id="KW-0067">ATP-binding</keyword>
<dbReference type="Gene3D" id="1.10.486.10">
    <property type="entry name" value="PCRA, domain 4"/>
    <property type="match status" value="1"/>
</dbReference>
<dbReference type="InterPro" id="IPR014016">
    <property type="entry name" value="UvrD-like_ATP-bd"/>
</dbReference>
<reference evidence="16" key="1">
    <citation type="journal article" date="2019" name="Int. J. Syst. Evol. Microbiol.">
        <title>The Global Catalogue of Microorganisms (GCM) 10K type strain sequencing project: providing services to taxonomists for standard genome sequencing and annotation.</title>
        <authorList>
            <consortium name="The Broad Institute Genomics Platform"/>
            <consortium name="The Broad Institute Genome Sequencing Center for Infectious Disease"/>
            <person name="Wu L."/>
            <person name="Ma J."/>
        </authorList>
    </citation>
    <scope>NUCLEOTIDE SEQUENCE [LARGE SCALE GENOMIC DNA]</scope>
    <source>
        <strain evidence="16">CCUG 46385</strain>
    </source>
</reference>
<dbReference type="CDD" id="cd17932">
    <property type="entry name" value="DEXQc_UvrD"/>
    <property type="match status" value="1"/>
</dbReference>
<protein>
    <recommendedName>
        <fullName evidence="9">DNA 3'-5' helicase</fullName>
        <ecNumber evidence="9">5.6.2.4</ecNumber>
    </recommendedName>
</protein>
<keyword evidence="2 11" id="KW-0547">Nucleotide-binding</keyword>
<dbReference type="InterPro" id="IPR000212">
    <property type="entry name" value="DNA_helicase_UvrD/REP"/>
</dbReference>
<evidence type="ECO:0000259" key="14">
    <source>
        <dbReference type="PROSITE" id="PS51217"/>
    </source>
</evidence>
<evidence type="ECO:0000256" key="8">
    <source>
        <dbReference type="ARBA" id="ARBA00034617"/>
    </source>
</evidence>
<keyword evidence="12" id="KW-0812">Transmembrane</keyword>
<evidence type="ECO:0000256" key="11">
    <source>
        <dbReference type="PROSITE-ProRule" id="PRU00560"/>
    </source>
</evidence>
<evidence type="ECO:0000256" key="2">
    <source>
        <dbReference type="ARBA" id="ARBA00022741"/>
    </source>
</evidence>
<sequence length="721" mass="82536">MNLEQLNEPQRDAVCTPDGNLLILAGAGSGKTKVITHRIAYLIEEGISPSAILALTFTNKAAREMKERMEVLLGVSVTGMWIGTFHSMFLRILRAHIDKLGYDRNFVVYDTYDQTSLIKECMKVKKVSDKVKPSFFLSHISDWKNELKFVEGFPKEELLTTELRQAYDVYEMYQKRLAANNALDFDDILLLAFKLLKEFEEVREKYQTKFRHVLVDEYQDTNYLQYQLINLIAGKHRNLCVVGDDDQSIYAWRGADIRNILEFEKDHKDAKVIRLEQNYRSTQTILNAAHDVISKNTGRMRKKLWTSNGDGEPITLKKVYSEQDEGVWISNEIHSLHRKGVDFSEIAILYRTNAQSRAIEDALVLNDLPYQVYGGMKFYDRKEIKDILAYLRLVSNTGDDVSLKRIVNVPRRGIGLKTIEKLEVLSEQAGLSIYQYILNDAMYDFSPKQRTALKDFIKMMETFRVMAQVLSFDELIEKILSNSGYYTELQSDKSDESRSRLENLGEFMSVAKDYEKNKEEEEGIADFLNSLSLATDQDDSDTGGRISLMTLHSAKGLEFEAVFIAGMEDGLFPSARSVYDELKLEEERRLCYVGVTRAKKKLYLSYATKRTLYGKTEMAIPSRFLKDISPEYLKGDAGTSLKGQTASIYEKYRKKYKAHIERAVKEEKKDGQDFAPGSKVKHKVFGTGTVVAGEKGVYTIVFESKGIKKIDTSLVELHLLK</sequence>
<accession>A0ABV9QKC9</accession>
<keyword evidence="12" id="KW-1133">Transmembrane helix</keyword>
<dbReference type="PROSITE" id="PS51198">
    <property type="entry name" value="UVRD_HELICASE_ATP_BIND"/>
    <property type="match status" value="1"/>
</dbReference>
<dbReference type="PANTHER" id="PTHR11070">
    <property type="entry name" value="UVRD / RECB / PCRA DNA HELICASE FAMILY MEMBER"/>
    <property type="match status" value="1"/>
</dbReference>
<dbReference type="SUPFAM" id="SSF52540">
    <property type="entry name" value="P-loop containing nucleoside triphosphate hydrolases"/>
    <property type="match status" value="1"/>
</dbReference>
<dbReference type="Pfam" id="PF00580">
    <property type="entry name" value="UvrD-helicase"/>
    <property type="match status" value="1"/>
</dbReference>
<dbReference type="PROSITE" id="PS51217">
    <property type="entry name" value="UVRD_HELICASE_CTER"/>
    <property type="match status" value="1"/>
</dbReference>
<dbReference type="Proteomes" id="UP001595916">
    <property type="component" value="Unassembled WGS sequence"/>
</dbReference>
<keyword evidence="16" id="KW-1185">Reference proteome</keyword>
<evidence type="ECO:0000256" key="12">
    <source>
        <dbReference type="SAM" id="Phobius"/>
    </source>
</evidence>
<evidence type="ECO:0000256" key="5">
    <source>
        <dbReference type="ARBA" id="ARBA00022840"/>
    </source>
</evidence>
<organism evidence="15 16">
    <name type="scientific">Filifactor villosus</name>
    <dbReference type="NCBI Taxonomy" id="29374"/>
    <lineage>
        <taxon>Bacteria</taxon>
        <taxon>Bacillati</taxon>
        <taxon>Bacillota</taxon>
        <taxon>Clostridia</taxon>
        <taxon>Peptostreptococcales</taxon>
        <taxon>Filifactoraceae</taxon>
        <taxon>Filifactor</taxon>
    </lineage>
</organism>
<keyword evidence="7" id="KW-0413">Isomerase</keyword>
<evidence type="ECO:0000256" key="3">
    <source>
        <dbReference type="ARBA" id="ARBA00022801"/>
    </source>
</evidence>
<dbReference type="Gene3D" id="1.10.10.160">
    <property type="match status" value="1"/>
</dbReference>
<evidence type="ECO:0000256" key="4">
    <source>
        <dbReference type="ARBA" id="ARBA00022806"/>
    </source>
</evidence>
<evidence type="ECO:0000256" key="9">
    <source>
        <dbReference type="ARBA" id="ARBA00034808"/>
    </source>
</evidence>
<evidence type="ECO:0000259" key="13">
    <source>
        <dbReference type="PROSITE" id="PS51198"/>
    </source>
</evidence>
<feature type="binding site" evidence="11">
    <location>
        <begin position="25"/>
        <end position="32"/>
    </location>
    <ligand>
        <name>ATP</name>
        <dbReference type="ChEBI" id="CHEBI:30616"/>
    </ligand>
</feature>
<dbReference type="Gene3D" id="3.40.50.300">
    <property type="entry name" value="P-loop containing nucleotide triphosphate hydrolases"/>
    <property type="match status" value="2"/>
</dbReference>
<evidence type="ECO:0000256" key="10">
    <source>
        <dbReference type="ARBA" id="ARBA00048988"/>
    </source>
</evidence>